<comment type="caution">
    <text evidence="4">Lacks conserved residue(s) required for the propagation of feature annotation.</text>
</comment>
<evidence type="ECO:0000256" key="3">
    <source>
        <dbReference type="ARBA" id="ARBA00022842"/>
    </source>
</evidence>
<feature type="binding site" evidence="4">
    <location>
        <begin position="42"/>
        <end position="45"/>
    </location>
    <ligand>
        <name>substrate</name>
    </ligand>
</feature>
<feature type="binding site" evidence="4">
    <location>
        <position position="213"/>
    </location>
    <ligand>
        <name>substrate</name>
    </ligand>
</feature>
<evidence type="ECO:0000313" key="5">
    <source>
        <dbReference type="EMBL" id="AVB76872.1"/>
    </source>
</evidence>
<gene>
    <name evidence="4" type="primary">uppS</name>
    <name evidence="6" type="ORF">HNP94_000382</name>
    <name evidence="7" type="ORF">HNP96_000635</name>
    <name evidence="5" type="ORF">MMJJ_14940</name>
</gene>
<reference evidence="8" key="1">
    <citation type="journal article" date="2018" name="Genome Announc.">
        <title>Complete Genome Sequence of the Methanococcus maripaludis Type Strain JJ (DSM 2067), a Model for Selenoprotein Synthesis in Archaea.</title>
        <authorList>
            <person name="Poehlein A."/>
            <person name="Heym D."/>
            <person name="Quitzke V."/>
            <person name="Fersch J."/>
            <person name="Daniel R."/>
            <person name="Rother M."/>
        </authorList>
    </citation>
    <scope>NUCLEOTIDE SEQUENCE [LARGE SCALE GENOMIC DNA]</scope>
    <source>
        <strain evidence="8">DSM 2067</strain>
    </source>
</reference>
<feature type="binding site" evidence="4">
    <location>
        <position position="232"/>
    </location>
    <ligand>
        <name>Mg(2+)</name>
        <dbReference type="ChEBI" id="CHEBI:18420"/>
    </ligand>
</feature>
<comment type="cofactor">
    <cofactor evidence="4">
        <name>Mg(2+)</name>
        <dbReference type="ChEBI" id="CHEBI:18420"/>
    </cofactor>
    <text evidence="4">Binds 2 magnesium ions per subunit.</text>
</comment>
<evidence type="ECO:0000256" key="4">
    <source>
        <dbReference type="HAMAP-Rule" id="MF_01139"/>
    </source>
</evidence>
<dbReference type="KEGG" id="mmad:MMJJ_14940"/>
<dbReference type="Proteomes" id="UP000590564">
    <property type="component" value="Unassembled WGS sequence"/>
</dbReference>
<dbReference type="SUPFAM" id="SSF64005">
    <property type="entry name" value="Undecaprenyl diphosphate synthase"/>
    <property type="match status" value="1"/>
</dbReference>
<dbReference type="GO" id="GO:0000287">
    <property type="term" value="F:magnesium ion binding"/>
    <property type="evidence" value="ECO:0007669"/>
    <property type="project" value="UniProtKB-UniRule"/>
</dbReference>
<dbReference type="PROSITE" id="PS01066">
    <property type="entry name" value="UPP_SYNTHASE"/>
    <property type="match status" value="1"/>
</dbReference>
<keyword evidence="3 4" id="KW-0460">Magnesium</keyword>
<dbReference type="Proteomes" id="UP000239462">
    <property type="component" value="Chromosome"/>
</dbReference>
<comment type="similarity">
    <text evidence="4">Belongs to the UPP synthase family.</text>
</comment>
<name>A0A2L1CBX6_METMI</name>
<dbReference type="PANTHER" id="PTHR10291:SF43">
    <property type="entry name" value="DEHYDRODOLICHYL DIPHOSPHATE SYNTHASE COMPLEX SUBUNIT DHDDS"/>
    <property type="match status" value="1"/>
</dbReference>
<dbReference type="EMBL" id="JACHED010000001">
    <property type="protein sequence ID" value="MBB6496614.1"/>
    <property type="molecule type" value="Genomic_DNA"/>
</dbReference>
<feature type="binding site" evidence="4">
    <location>
        <position position="58"/>
    </location>
    <ligand>
        <name>substrate</name>
    </ligand>
</feature>
<dbReference type="AlphaFoldDB" id="A0A2L1CBX6"/>
<dbReference type="EMBL" id="CP026606">
    <property type="protein sequence ID" value="AVB76872.1"/>
    <property type="molecule type" value="Genomic_DNA"/>
</dbReference>
<comment type="function">
    <text evidence="4">Catalyzes the sequential condensation of isopentenyl diphosphate (IPP) with geranylgeranyl diphosphate (GGPP) to yield (2Z,6Z,10Z,14Z,18Z,22Z,26Z,30E,34E,38E)-undecaprenyl diphosphate (tritrans,heptacis-UPP). It is probably the precursor of glycosyl carrier lipids.</text>
</comment>
<comment type="catalytic activity">
    <reaction evidence="4">
        <text>geranylgeranyl diphosphate + 7 isopentenyl diphosphate = tri-trans,hepta-cis-undecaprenyl diphosphate + 7 diphosphate</text>
        <dbReference type="Rhea" id="RHEA:27622"/>
        <dbReference type="ChEBI" id="CHEBI:33019"/>
        <dbReference type="ChEBI" id="CHEBI:57533"/>
        <dbReference type="ChEBI" id="CHEBI:60388"/>
        <dbReference type="ChEBI" id="CHEBI:128769"/>
        <dbReference type="EC" id="2.5.1.89"/>
    </reaction>
</comment>
<evidence type="ECO:0000256" key="2">
    <source>
        <dbReference type="ARBA" id="ARBA00022723"/>
    </source>
</evidence>
<dbReference type="Proteomes" id="UP000567099">
    <property type="component" value="Unassembled WGS sequence"/>
</dbReference>
<dbReference type="Gene3D" id="3.40.1180.10">
    <property type="entry name" value="Decaprenyl diphosphate synthase-like"/>
    <property type="match status" value="1"/>
</dbReference>
<keyword evidence="1 4" id="KW-0808">Transferase</keyword>
<dbReference type="HAMAP" id="MF_01139">
    <property type="entry name" value="ISPT"/>
    <property type="match status" value="1"/>
</dbReference>
<reference evidence="7 10" key="3">
    <citation type="submission" date="2020-08" db="EMBL/GenBank/DDBJ databases">
        <title>Genomic Encyclopedia of Type Strains, Phase IV (KMG-V): Genome sequencing to study the core and pangenomes of soil and plant-associated prokaryotes.</title>
        <authorList>
            <person name="Whitman W."/>
        </authorList>
    </citation>
    <scope>NUCLEOTIDE SEQUENCE [LARGE SCALE GENOMIC DNA]</scope>
    <source>
        <strain evidence="6 9">C13</strain>
        <strain evidence="7 10">D1</strain>
    </source>
</reference>
<dbReference type="InterPro" id="IPR018520">
    <property type="entry name" value="UPP_synth-like_CS"/>
</dbReference>
<dbReference type="EC" id="2.5.1.89" evidence="4"/>
<feature type="binding site" evidence="4">
    <location>
        <position position="92"/>
    </location>
    <ligand>
        <name>substrate</name>
    </ligand>
</feature>
<dbReference type="GO" id="GO:0016094">
    <property type="term" value="P:polyprenol biosynthetic process"/>
    <property type="evidence" value="ECO:0007669"/>
    <property type="project" value="TreeGrafter"/>
</dbReference>
<dbReference type="GO" id="GO:0045547">
    <property type="term" value="F:ditrans,polycis-polyprenyl diphosphate synthase [(2E,6E)-farnesyl diphosphate specific] activity"/>
    <property type="evidence" value="ECO:0007669"/>
    <property type="project" value="TreeGrafter"/>
</dbReference>
<evidence type="ECO:0000313" key="8">
    <source>
        <dbReference type="Proteomes" id="UP000239462"/>
    </source>
</evidence>
<dbReference type="CDD" id="cd00475">
    <property type="entry name" value="Cis_IPPS"/>
    <property type="match status" value="1"/>
</dbReference>
<feature type="binding site" evidence="4">
    <location>
        <position position="41"/>
    </location>
    <ligand>
        <name>Mg(2+)</name>
        <dbReference type="ChEBI" id="CHEBI:18420"/>
    </ligand>
</feature>
<comment type="subunit">
    <text evidence="4">Homodimer.</text>
</comment>
<reference evidence="5" key="2">
    <citation type="submission" date="2018-02" db="EMBL/GenBank/DDBJ databases">
        <title>Complete genome sequence of the Methanococcus maripaludis type strain JJ (DSM 2067), a model for selenoprotein synthesis in Archaea.</title>
        <authorList>
            <person name="Poehlein A."/>
            <person name="Heym D."/>
            <person name="Quitzke V."/>
            <person name="Fersch J."/>
            <person name="Daniel R."/>
            <person name="Rother M."/>
        </authorList>
    </citation>
    <scope>NUCLEOTIDE SEQUENCE [LARGE SCALE GENOMIC DNA]</scope>
    <source>
        <strain evidence="5">DSM 2067</strain>
    </source>
</reference>
<feature type="active site" evidence="4">
    <location>
        <position position="41"/>
    </location>
</feature>
<protein>
    <recommendedName>
        <fullName evidence="4">Tritrans,polycis-undecaprenyl-diphosphate synthase (geranylgeranyl-diphosphate specific)</fullName>
        <ecNumber evidence="4">2.5.1.89</ecNumber>
    </recommendedName>
    <alternativeName>
        <fullName evidence="4">Undecaprenyl diphosphate synthase</fullName>
        <shortName evidence="4">UDS</shortName>
    </alternativeName>
    <alternativeName>
        <fullName evidence="4">Undecaprenyl pyrophosphate synthase</fullName>
        <shortName evidence="4">UPP synthase</shortName>
    </alternativeName>
</protein>
<dbReference type="InterPro" id="IPR036424">
    <property type="entry name" value="UPP_synth-like_sf"/>
</dbReference>
<accession>A0A2L1CBX6</accession>
<evidence type="ECO:0000313" key="9">
    <source>
        <dbReference type="Proteomes" id="UP000567099"/>
    </source>
</evidence>
<dbReference type="EMBL" id="JACDUO010000001">
    <property type="protein sequence ID" value="MBA2863382.1"/>
    <property type="molecule type" value="Genomic_DNA"/>
</dbReference>
<dbReference type="PANTHER" id="PTHR10291">
    <property type="entry name" value="DEHYDRODOLICHYL DIPHOSPHATE SYNTHASE FAMILY MEMBER"/>
    <property type="match status" value="1"/>
</dbReference>
<feature type="active site" description="Proton acceptor" evidence="4">
    <location>
        <position position="89"/>
    </location>
</feature>
<dbReference type="RefSeq" id="WP_104838273.1">
    <property type="nucleotide sequence ID" value="NZ_CP026606.1"/>
</dbReference>
<dbReference type="FunFam" id="3.40.1180.10:FF:000003">
    <property type="entry name" value="Isoprenyl transferase 2"/>
    <property type="match status" value="1"/>
</dbReference>
<feature type="binding site" evidence="4">
    <location>
        <begin position="86"/>
        <end position="88"/>
    </location>
    <ligand>
        <name>substrate</name>
    </ligand>
</feature>
<dbReference type="Pfam" id="PF01255">
    <property type="entry name" value="Prenyltransf"/>
    <property type="match status" value="1"/>
</dbReference>
<proteinExistence type="inferred from homology"/>
<evidence type="ECO:0000256" key="1">
    <source>
        <dbReference type="ARBA" id="ARBA00022679"/>
    </source>
</evidence>
<evidence type="ECO:0000313" key="6">
    <source>
        <dbReference type="EMBL" id="MBA2863382.1"/>
    </source>
</evidence>
<dbReference type="InterPro" id="IPR001441">
    <property type="entry name" value="UPP_synth-like"/>
</dbReference>
<organism evidence="5 8">
    <name type="scientific">Methanococcus maripaludis</name>
    <name type="common">Methanococcus deltae</name>
    <dbReference type="NCBI Taxonomy" id="39152"/>
    <lineage>
        <taxon>Archaea</taxon>
        <taxon>Methanobacteriati</taxon>
        <taxon>Methanobacteriota</taxon>
        <taxon>Methanomada group</taxon>
        <taxon>Methanococci</taxon>
        <taxon>Methanococcales</taxon>
        <taxon>Methanococcaceae</taxon>
        <taxon>Methanococcus</taxon>
    </lineage>
</organism>
<keyword evidence="2 4" id="KW-0479">Metal-binding</keyword>
<evidence type="ECO:0000313" key="10">
    <source>
        <dbReference type="Proteomes" id="UP000590564"/>
    </source>
</evidence>
<feature type="binding site" evidence="4">
    <location>
        <begin position="219"/>
        <end position="221"/>
    </location>
    <ligand>
        <name>substrate</name>
    </ligand>
</feature>
<feature type="binding site" evidence="4">
    <location>
        <position position="90"/>
    </location>
    <ligand>
        <name>substrate</name>
    </ligand>
</feature>
<dbReference type="GeneID" id="36102578"/>
<dbReference type="NCBIfam" id="TIGR00055">
    <property type="entry name" value="uppS"/>
    <property type="match status" value="1"/>
</dbReference>
<evidence type="ECO:0000313" key="7">
    <source>
        <dbReference type="EMBL" id="MBB6496614.1"/>
    </source>
</evidence>
<sequence length="264" mass="30982">MPLFKCYEYLSKFGALKLYERELESKISKFPPPKHVGIIMDGNRRLAKKLGENPEIGHNLGASKVHEVINWCVSLKIPTITLYAFSLENFERPEKEVKVLMDLFEREFIEIADHPDVHKDKIRVSVIGRREMLPKYVQKAINYAEDKTKNYSNYFVNFAIAYGGQQEIIDSVKKIAKHVKNGEIEIEDINIDLISKNLYTGDLPSPNPDLIIRTSGEERISNFLTWQSCYSELYFCETYWPTFRKVDLLRSIREYQKRERRYGK</sequence>